<comment type="caution">
    <text evidence="1">The sequence shown here is derived from an EMBL/GenBank/DDBJ whole genome shotgun (WGS) entry which is preliminary data.</text>
</comment>
<gene>
    <name evidence="1" type="ORF">BT67DRAFT_123254</name>
</gene>
<proteinExistence type="predicted"/>
<sequence>MQPRAVLAATAAVGNPGRPSGGQATTLKVLRGTERCIYTQPACLRILLGIRYQIRPNCSHAAAGERHAQHRHTTQLPTAIQDYGDGHPDIYLDGTTANPPGIHVPRQDTLSDIRHVPYKPMELQGASVVTLLYDSILWRFSGDAHHASRDIVSCTRRRRTWRIRTGRPRRSAQLSDTSRNLTADPSWRRCLVTERDYSEWRPCYMQLGDLSLHPPCCDWAPSAQAPSLR</sequence>
<dbReference type="Proteomes" id="UP001304895">
    <property type="component" value="Unassembled WGS sequence"/>
</dbReference>
<organism evidence="1 2">
    <name type="scientific">Trichocladium antarcticum</name>
    <dbReference type="NCBI Taxonomy" id="1450529"/>
    <lineage>
        <taxon>Eukaryota</taxon>
        <taxon>Fungi</taxon>
        <taxon>Dikarya</taxon>
        <taxon>Ascomycota</taxon>
        <taxon>Pezizomycotina</taxon>
        <taxon>Sordariomycetes</taxon>
        <taxon>Sordariomycetidae</taxon>
        <taxon>Sordariales</taxon>
        <taxon>Chaetomiaceae</taxon>
        <taxon>Trichocladium</taxon>
    </lineage>
</organism>
<accession>A0AAN6URW2</accession>
<evidence type="ECO:0000313" key="2">
    <source>
        <dbReference type="Proteomes" id="UP001304895"/>
    </source>
</evidence>
<dbReference type="AlphaFoldDB" id="A0AAN6URW2"/>
<dbReference type="EMBL" id="MU853402">
    <property type="protein sequence ID" value="KAK4137834.1"/>
    <property type="molecule type" value="Genomic_DNA"/>
</dbReference>
<protein>
    <submittedName>
        <fullName evidence="1">Uncharacterized protein</fullName>
    </submittedName>
</protein>
<reference evidence="1" key="1">
    <citation type="journal article" date="2023" name="Mol. Phylogenet. Evol.">
        <title>Genome-scale phylogeny and comparative genomics of the fungal order Sordariales.</title>
        <authorList>
            <person name="Hensen N."/>
            <person name="Bonometti L."/>
            <person name="Westerberg I."/>
            <person name="Brannstrom I.O."/>
            <person name="Guillou S."/>
            <person name="Cros-Aarteil S."/>
            <person name="Calhoun S."/>
            <person name="Haridas S."/>
            <person name="Kuo A."/>
            <person name="Mondo S."/>
            <person name="Pangilinan J."/>
            <person name="Riley R."/>
            <person name="LaButti K."/>
            <person name="Andreopoulos B."/>
            <person name="Lipzen A."/>
            <person name="Chen C."/>
            <person name="Yan M."/>
            <person name="Daum C."/>
            <person name="Ng V."/>
            <person name="Clum A."/>
            <person name="Steindorff A."/>
            <person name="Ohm R.A."/>
            <person name="Martin F."/>
            <person name="Silar P."/>
            <person name="Natvig D.O."/>
            <person name="Lalanne C."/>
            <person name="Gautier V."/>
            <person name="Ament-Velasquez S.L."/>
            <person name="Kruys A."/>
            <person name="Hutchinson M.I."/>
            <person name="Powell A.J."/>
            <person name="Barry K."/>
            <person name="Miller A.N."/>
            <person name="Grigoriev I.V."/>
            <person name="Debuchy R."/>
            <person name="Gladieux P."/>
            <person name="Hiltunen Thoren M."/>
            <person name="Johannesson H."/>
        </authorList>
    </citation>
    <scope>NUCLEOTIDE SEQUENCE</scope>
    <source>
        <strain evidence="1">CBS 123565</strain>
    </source>
</reference>
<evidence type="ECO:0000313" key="1">
    <source>
        <dbReference type="EMBL" id="KAK4137834.1"/>
    </source>
</evidence>
<name>A0AAN6URW2_9PEZI</name>
<keyword evidence="2" id="KW-1185">Reference proteome</keyword>
<reference evidence="1" key="2">
    <citation type="submission" date="2023-05" db="EMBL/GenBank/DDBJ databases">
        <authorList>
            <consortium name="Lawrence Berkeley National Laboratory"/>
            <person name="Steindorff A."/>
            <person name="Hensen N."/>
            <person name="Bonometti L."/>
            <person name="Westerberg I."/>
            <person name="Brannstrom I.O."/>
            <person name="Guillou S."/>
            <person name="Cros-Aarteil S."/>
            <person name="Calhoun S."/>
            <person name="Haridas S."/>
            <person name="Kuo A."/>
            <person name="Mondo S."/>
            <person name="Pangilinan J."/>
            <person name="Riley R."/>
            <person name="Labutti K."/>
            <person name="Andreopoulos B."/>
            <person name="Lipzen A."/>
            <person name="Chen C."/>
            <person name="Yanf M."/>
            <person name="Daum C."/>
            <person name="Ng V."/>
            <person name="Clum A."/>
            <person name="Ohm R."/>
            <person name="Martin F."/>
            <person name="Silar P."/>
            <person name="Natvig D."/>
            <person name="Lalanne C."/>
            <person name="Gautier V."/>
            <person name="Ament-Velasquez S.L."/>
            <person name="Kruys A."/>
            <person name="Hutchinson M.I."/>
            <person name="Powell A.J."/>
            <person name="Barry K."/>
            <person name="Miller A.N."/>
            <person name="Grigoriev I.V."/>
            <person name="Debuchy R."/>
            <person name="Gladieux P."/>
            <person name="Thoren M.H."/>
            <person name="Johannesson H."/>
        </authorList>
    </citation>
    <scope>NUCLEOTIDE SEQUENCE</scope>
    <source>
        <strain evidence="1">CBS 123565</strain>
    </source>
</reference>